<feature type="non-terminal residue" evidence="2">
    <location>
        <position position="1"/>
    </location>
</feature>
<sequence length="72" mass="8260">GLHAHRTAGGDRHHRHPHRPAAAGRAEGPRGRRPHAVRQQPETDRAGRALLPRRDRLPANRRQRWRCRPQPG</sequence>
<feature type="compositionally biased region" description="Basic and acidic residues" evidence="1">
    <location>
        <begin position="41"/>
        <end position="58"/>
    </location>
</feature>
<name>A0A164GVD0_9CRUS</name>
<evidence type="ECO:0000313" key="3">
    <source>
        <dbReference type="Proteomes" id="UP000076858"/>
    </source>
</evidence>
<feature type="non-terminal residue" evidence="2">
    <location>
        <position position="72"/>
    </location>
</feature>
<proteinExistence type="predicted"/>
<keyword evidence="3" id="KW-1185">Reference proteome</keyword>
<feature type="compositionally biased region" description="Basic residues" evidence="1">
    <location>
        <begin position="1"/>
        <end position="19"/>
    </location>
</feature>
<dbReference type="EMBL" id="LRGB01013722">
    <property type="protein sequence ID" value="KZR99404.1"/>
    <property type="molecule type" value="Genomic_DNA"/>
</dbReference>
<dbReference type="Proteomes" id="UP000076858">
    <property type="component" value="Unassembled WGS sequence"/>
</dbReference>
<reference evidence="2 3" key="1">
    <citation type="submission" date="2016-03" db="EMBL/GenBank/DDBJ databases">
        <title>EvidentialGene: Evidence-directed Construction of Genes on Genomes.</title>
        <authorList>
            <person name="Gilbert D.G."/>
            <person name="Choi J.-H."/>
            <person name="Mockaitis K."/>
            <person name="Colbourne J."/>
            <person name="Pfrender M."/>
        </authorList>
    </citation>
    <scope>NUCLEOTIDE SEQUENCE [LARGE SCALE GENOMIC DNA]</scope>
    <source>
        <strain evidence="2 3">Xinb3</strain>
        <tissue evidence="2">Complete organism</tissue>
    </source>
</reference>
<evidence type="ECO:0000256" key="1">
    <source>
        <dbReference type="SAM" id="MobiDB-lite"/>
    </source>
</evidence>
<dbReference type="AlphaFoldDB" id="A0A164GVD0"/>
<gene>
    <name evidence="2" type="ORF">APZ42_004734</name>
</gene>
<feature type="region of interest" description="Disordered" evidence="1">
    <location>
        <begin position="1"/>
        <end position="72"/>
    </location>
</feature>
<feature type="compositionally biased region" description="Basic residues" evidence="1">
    <location>
        <begin position="59"/>
        <end position="72"/>
    </location>
</feature>
<evidence type="ECO:0000313" key="2">
    <source>
        <dbReference type="EMBL" id="KZR99404.1"/>
    </source>
</evidence>
<organism evidence="2 3">
    <name type="scientific">Daphnia magna</name>
    <dbReference type="NCBI Taxonomy" id="35525"/>
    <lineage>
        <taxon>Eukaryota</taxon>
        <taxon>Metazoa</taxon>
        <taxon>Ecdysozoa</taxon>
        <taxon>Arthropoda</taxon>
        <taxon>Crustacea</taxon>
        <taxon>Branchiopoda</taxon>
        <taxon>Diplostraca</taxon>
        <taxon>Cladocera</taxon>
        <taxon>Anomopoda</taxon>
        <taxon>Daphniidae</taxon>
        <taxon>Daphnia</taxon>
    </lineage>
</organism>
<accession>A0A164GVD0</accession>
<comment type="caution">
    <text evidence="2">The sequence shown here is derived from an EMBL/GenBank/DDBJ whole genome shotgun (WGS) entry which is preliminary data.</text>
</comment>
<protein>
    <submittedName>
        <fullName evidence="2">Uncharacterized protein</fullName>
    </submittedName>
</protein>